<dbReference type="CDD" id="cd12797">
    <property type="entry name" value="M23_peptidase"/>
    <property type="match status" value="1"/>
</dbReference>
<dbReference type="EMBL" id="AP014836">
    <property type="protein sequence ID" value="BAW79982.1"/>
    <property type="molecule type" value="Genomic_DNA"/>
</dbReference>
<evidence type="ECO:0000313" key="2">
    <source>
        <dbReference type="EMBL" id="BAW79982.1"/>
    </source>
</evidence>
<dbReference type="Gene3D" id="2.70.70.10">
    <property type="entry name" value="Glucose Permease (Domain IIA)"/>
    <property type="match status" value="1"/>
</dbReference>
<proteinExistence type="predicted"/>
<organism evidence="2 3">
    <name type="scientific">Candidatus Nitrosoglobus terrae</name>
    <dbReference type="NCBI Taxonomy" id="1630141"/>
    <lineage>
        <taxon>Bacteria</taxon>
        <taxon>Pseudomonadati</taxon>
        <taxon>Pseudomonadota</taxon>
        <taxon>Gammaproteobacteria</taxon>
        <taxon>Chromatiales</taxon>
        <taxon>Chromatiaceae</taxon>
        <taxon>Candidatus Nitrosoglobus</taxon>
    </lineage>
</organism>
<dbReference type="InterPro" id="IPR050570">
    <property type="entry name" value="Cell_wall_metabolism_enzyme"/>
</dbReference>
<gene>
    <name evidence="2" type="ORF">TAO_0612</name>
</gene>
<dbReference type="InterPro" id="IPR016047">
    <property type="entry name" value="M23ase_b-sheet_dom"/>
</dbReference>
<name>A0A1Q2SLI5_9GAMM</name>
<protein>
    <submittedName>
        <fullName evidence="2">Peptidase M23B</fullName>
    </submittedName>
</protein>
<keyword evidence="3" id="KW-1185">Reference proteome</keyword>
<dbReference type="InterPro" id="IPR011055">
    <property type="entry name" value="Dup_hybrid_motif"/>
</dbReference>
<dbReference type="GO" id="GO:0004222">
    <property type="term" value="F:metalloendopeptidase activity"/>
    <property type="evidence" value="ECO:0007669"/>
    <property type="project" value="TreeGrafter"/>
</dbReference>
<dbReference type="SUPFAM" id="SSF51261">
    <property type="entry name" value="Duplicated hybrid motif"/>
    <property type="match status" value="1"/>
</dbReference>
<dbReference type="AlphaFoldDB" id="A0A1Q2SLI5"/>
<feature type="domain" description="M23ase beta-sheet core" evidence="1">
    <location>
        <begin position="133"/>
        <end position="228"/>
    </location>
</feature>
<dbReference type="FunFam" id="2.70.70.10:FF:000019">
    <property type="entry name" value="M23 family peptidase"/>
    <property type="match status" value="1"/>
</dbReference>
<sequence>MKGKTDPRSKVFFDDQSVRVSKQGVFLIGFGRDAKPQARLKVMLPNGAEQTRELKITQRQYHIQHIKGLPARQVSPSGADLARIHQEAAMVKETRSLDDVRTDFLKGFIWPVHGPITGIYGSQRILNGQPRTPHYGVDIAAPVGTLVHAPADGVVTLAHSNMLLSGGTLIIDHGHGLSSTFIHLSRILVKKGDRVLQGKPIAKVGATGRVTGAHLDWRINLFQTRLDPQLLVPPMPTASK</sequence>
<evidence type="ECO:0000259" key="1">
    <source>
        <dbReference type="Pfam" id="PF01551"/>
    </source>
</evidence>
<dbReference type="PANTHER" id="PTHR21666">
    <property type="entry name" value="PEPTIDASE-RELATED"/>
    <property type="match status" value="1"/>
</dbReference>
<evidence type="ECO:0000313" key="3">
    <source>
        <dbReference type="Proteomes" id="UP000243679"/>
    </source>
</evidence>
<reference evidence="2 3" key="1">
    <citation type="journal article" date="2017" name="ISME J.">
        <title>An acid-tolerant ammonia-oxidizing ?-proteobacterium from soil.</title>
        <authorList>
            <person name="Hayatsu M."/>
            <person name="Tago K."/>
            <person name="Uchiyama I."/>
            <person name="Toyoda A."/>
            <person name="Wang Y."/>
            <person name="Shimomura Y."/>
            <person name="Okubo T."/>
            <person name="Kurisu F."/>
            <person name="Hirono Y."/>
            <person name="Nonaka K."/>
            <person name="Akiyama H."/>
            <person name="Itoh T."/>
            <person name="Takami H."/>
        </authorList>
    </citation>
    <scope>NUCLEOTIDE SEQUENCE [LARGE SCALE GENOMIC DNA]</scope>
    <source>
        <strain evidence="2 3">TAO100</strain>
    </source>
</reference>
<dbReference type="Pfam" id="PF01551">
    <property type="entry name" value="Peptidase_M23"/>
    <property type="match status" value="1"/>
</dbReference>
<dbReference type="KEGG" id="ntt:TAO_0612"/>
<dbReference type="Proteomes" id="UP000243679">
    <property type="component" value="Chromosome"/>
</dbReference>
<accession>A0A1Q2SLI5</accession>
<dbReference type="PANTHER" id="PTHR21666:SF285">
    <property type="entry name" value="M23 FAMILY METALLOPEPTIDASE"/>
    <property type="match status" value="1"/>
</dbReference>